<dbReference type="EMBL" id="JACIDS010000004">
    <property type="protein sequence ID" value="MBB3932342.1"/>
    <property type="molecule type" value="Genomic_DNA"/>
</dbReference>
<dbReference type="AlphaFoldDB" id="A0A840ARQ9"/>
<dbReference type="InterPro" id="IPR003722">
    <property type="entry name" value="Cbl_synth_CobH/CbiC"/>
</dbReference>
<name>A0A840ARQ9_9HYPH</name>
<gene>
    <name evidence="6" type="ORF">GGR25_003400</name>
</gene>
<keyword evidence="4 6" id="KW-0413">Isomerase</keyword>
<dbReference type="Gene3D" id="3.40.50.10230">
    <property type="entry name" value="Cobalamin biosynthesis CobH/CbiC, precorrin-8X methylmutase"/>
    <property type="match status" value="1"/>
</dbReference>
<evidence type="ECO:0000259" key="5">
    <source>
        <dbReference type="Pfam" id="PF02570"/>
    </source>
</evidence>
<comment type="similarity">
    <text evidence="2">Belongs to the CobH/CbiC family.</text>
</comment>
<evidence type="ECO:0000313" key="7">
    <source>
        <dbReference type="Proteomes" id="UP000553963"/>
    </source>
</evidence>
<comment type="pathway">
    <text evidence="1">Cofactor biosynthesis; adenosylcobalamin biosynthesis.</text>
</comment>
<organism evidence="6 7">
    <name type="scientific">Kaistia hirudinis</name>
    <dbReference type="NCBI Taxonomy" id="1293440"/>
    <lineage>
        <taxon>Bacteria</taxon>
        <taxon>Pseudomonadati</taxon>
        <taxon>Pseudomonadota</taxon>
        <taxon>Alphaproteobacteria</taxon>
        <taxon>Hyphomicrobiales</taxon>
        <taxon>Kaistiaceae</taxon>
        <taxon>Kaistia</taxon>
    </lineage>
</organism>
<dbReference type="EC" id="5.4.99.61" evidence="6"/>
<dbReference type="PANTHER" id="PTHR43588:SF1">
    <property type="entry name" value="COBALT-PRECORRIN-8 METHYLMUTASE"/>
    <property type="match status" value="1"/>
</dbReference>
<evidence type="ECO:0000256" key="1">
    <source>
        <dbReference type="ARBA" id="ARBA00004953"/>
    </source>
</evidence>
<dbReference type="Proteomes" id="UP000553963">
    <property type="component" value="Unassembled WGS sequence"/>
</dbReference>
<dbReference type="PANTHER" id="PTHR43588">
    <property type="entry name" value="COBALT-PRECORRIN-8 METHYLMUTASE"/>
    <property type="match status" value="1"/>
</dbReference>
<keyword evidence="3" id="KW-0169">Cobalamin biosynthesis</keyword>
<evidence type="ECO:0000313" key="6">
    <source>
        <dbReference type="EMBL" id="MBB3932342.1"/>
    </source>
</evidence>
<reference evidence="6 7" key="1">
    <citation type="submission" date="2020-08" db="EMBL/GenBank/DDBJ databases">
        <title>Genomic Encyclopedia of Type Strains, Phase IV (KMG-IV): sequencing the most valuable type-strain genomes for metagenomic binning, comparative biology and taxonomic classification.</title>
        <authorList>
            <person name="Goeker M."/>
        </authorList>
    </citation>
    <scope>NUCLEOTIDE SEQUENCE [LARGE SCALE GENOMIC DNA]</scope>
    <source>
        <strain evidence="6 7">DSM 25966</strain>
    </source>
</reference>
<evidence type="ECO:0000256" key="4">
    <source>
        <dbReference type="ARBA" id="ARBA00023235"/>
    </source>
</evidence>
<protein>
    <submittedName>
        <fullName evidence="6">Precorrin-8X/cobalt-precorrin-8 methylmutase</fullName>
        <ecNumber evidence="6">5.4.99.60</ecNumber>
        <ecNumber evidence="6">5.4.99.61</ecNumber>
    </submittedName>
</protein>
<dbReference type="RefSeq" id="WP_343068097.1">
    <property type="nucleotide sequence ID" value="NZ_JACIDS010000004.1"/>
</dbReference>
<dbReference type="EC" id="5.4.99.60" evidence="6"/>
<dbReference type="NCBIfam" id="NF006136">
    <property type="entry name" value="PRK08285.1"/>
    <property type="match status" value="1"/>
</dbReference>
<sequence>MTAGNATGGNLDYLRDGRAIYERSFAIIRAEADLARFSEAEAHIVVRMIHAAGLVPLAADVAFGHGLAEAARAALQNGAPIFCDTEMVERGVTRRRLPAENPVLCTLNDPAVADLAAQQGTTRSAAAVDLWGERLAGALVVIGNAPTALFHLLGRIDAGAPRPAAIIGVPVGFVGAAESKDALAAHGAGIPYLVVRGRLGGSAIAAAAVNAIASDAL</sequence>
<accession>A0A840ARQ9</accession>
<dbReference type="GO" id="GO:0016993">
    <property type="term" value="F:precorrin-8X methylmutase activity"/>
    <property type="evidence" value="ECO:0007669"/>
    <property type="project" value="UniProtKB-EC"/>
</dbReference>
<proteinExistence type="inferred from homology"/>
<dbReference type="Pfam" id="PF02570">
    <property type="entry name" value="CbiC"/>
    <property type="match status" value="1"/>
</dbReference>
<dbReference type="InterPro" id="IPR036588">
    <property type="entry name" value="CobH/CbiC_sf"/>
</dbReference>
<dbReference type="SUPFAM" id="SSF63965">
    <property type="entry name" value="Precorrin-8X methylmutase CbiC/CobH"/>
    <property type="match status" value="1"/>
</dbReference>
<dbReference type="GO" id="GO:0009236">
    <property type="term" value="P:cobalamin biosynthetic process"/>
    <property type="evidence" value="ECO:0007669"/>
    <property type="project" value="UniProtKB-UniPathway"/>
</dbReference>
<dbReference type="GO" id="GO:0043778">
    <property type="term" value="F:cobalt-precorrin-8 methylmutase activity"/>
    <property type="evidence" value="ECO:0007669"/>
    <property type="project" value="UniProtKB-EC"/>
</dbReference>
<dbReference type="UniPathway" id="UPA00148"/>
<keyword evidence="7" id="KW-1185">Reference proteome</keyword>
<comment type="caution">
    <text evidence="6">The sequence shown here is derived from an EMBL/GenBank/DDBJ whole genome shotgun (WGS) entry which is preliminary data.</text>
</comment>
<evidence type="ECO:0000256" key="2">
    <source>
        <dbReference type="ARBA" id="ARBA00009774"/>
    </source>
</evidence>
<feature type="domain" description="Cobalamin biosynthesis precorrin-8X methylmutase CobH/CbiC" evidence="5">
    <location>
        <begin position="20"/>
        <end position="213"/>
    </location>
</feature>
<evidence type="ECO:0000256" key="3">
    <source>
        <dbReference type="ARBA" id="ARBA00022573"/>
    </source>
</evidence>